<evidence type="ECO:0000313" key="3">
    <source>
        <dbReference type="Proteomes" id="UP000479000"/>
    </source>
</evidence>
<sequence length="197" mass="22459">MDRSHAWDKAELVEGGRESDYGTPLGGPGTSAAGGCRHSGNSRRGANGSALGFGGQGCRFESGPPGERFFAFHNKYYALTFKIPFFRRAARRLRVPPSKIRRYSDPAVEFPDSVKCRQGFLCLFLVDEFCESKWKYCDRPEIENRNGASEKTFSYRYTFTQNRFPNKCLCVRLSACGHLQKFTKMDRYDRSWSTLQN</sequence>
<feature type="non-terminal residue" evidence="2">
    <location>
        <position position="197"/>
    </location>
</feature>
<feature type="compositionally biased region" description="Basic and acidic residues" evidence="1">
    <location>
        <begin position="1"/>
        <end position="20"/>
    </location>
</feature>
<organism evidence="2 3">
    <name type="scientific">Nesidiocoris tenuis</name>
    <dbReference type="NCBI Taxonomy" id="355587"/>
    <lineage>
        <taxon>Eukaryota</taxon>
        <taxon>Metazoa</taxon>
        <taxon>Ecdysozoa</taxon>
        <taxon>Arthropoda</taxon>
        <taxon>Hexapoda</taxon>
        <taxon>Insecta</taxon>
        <taxon>Pterygota</taxon>
        <taxon>Neoptera</taxon>
        <taxon>Paraneoptera</taxon>
        <taxon>Hemiptera</taxon>
        <taxon>Heteroptera</taxon>
        <taxon>Panheteroptera</taxon>
        <taxon>Cimicomorpha</taxon>
        <taxon>Miridae</taxon>
        <taxon>Dicyphina</taxon>
        <taxon>Nesidiocoris</taxon>
    </lineage>
</organism>
<evidence type="ECO:0000313" key="2">
    <source>
        <dbReference type="EMBL" id="CAB0003695.1"/>
    </source>
</evidence>
<keyword evidence="3" id="KW-1185">Reference proteome</keyword>
<dbReference type="AlphaFoldDB" id="A0A6H5GMZ6"/>
<protein>
    <submittedName>
        <fullName evidence="2">Uncharacterized protein</fullName>
    </submittedName>
</protein>
<reference evidence="2 3" key="1">
    <citation type="submission" date="2020-02" db="EMBL/GenBank/DDBJ databases">
        <authorList>
            <person name="Ferguson B K."/>
        </authorList>
    </citation>
    <scope>NUCLEOTIDE SEQUENCE [LARGE SCALE GENOMIC DNA]</scope>
</reference>
<gene>
    <name evidence="2" type="ORF">NTEN_LOCUS9198</name>
</gene>
<dbReference type="EMBL" id="CADCXU010013614">
    <property type="protein sequence ID" value="CAB0003695.1"/>
    <property type="molecule type" value="Genomic_DNA"/>
</dbReference>
<evidence type="ECO:0000256" key="1">
    <source>
        <dbReference type="SAM" id="MobiDB-lite"/>
    </source>
</evidence>
<name>A0A6H5GMZ6_9HEMI</name>
<feature type="region of interest" description="Disordered" evidence="1">
    <location>
        <begin position="1"/>
        <end position="41"/>
    </location>
</feature>
<proteinExistence type="predicted"/>
<accession>A0A6H5GMZ6</accession>
<dbReference type="Proteomes" id="UP000479000">
    <property type="component" value="Unassembled WGS sequence"/>
</dbReference>